<name>A0A2S0IBE8_9BURK</name>
<dbReference type="AlphaFoldDB" id="A0A2S0IBE8"/>
<evidence type="ECO:0000259" key="6">
    <source>
        <dbReference type="Pfam" id="PF08281"/>
    </source>
</evidence>
<evidence type="ECO:0000259" key="5">
    <source>
        <dbReference type="Pfam" id="PF04542"/>
    </source>
</evidence>
<comment type="similarity">
    <text evidence="1">Belongs to the sigma-70 factor family. ECF subfamily.</text>
</comment>
<dbReference type="InterPro" id="IPR039425">
    <property type="entry name" value="RNA_pol_sigma-70-like"/>
</dbReference>
<dbReference type="NCBIfam" id="TIGR02937">
    <property type="entry name" value="sigma70-ECF"/>
    <property type="match status" value="1"/>
</dbReference>
<dbReference type="Pfam" id="PF04542">
    <property type="entry name" value="Sigma70_r2"/>
    <property type="match status" value="1"/>
</dbReference>
<dbReference type="SUPFAM" id="SSF88946">
    <property type="entry name" value="Sigma2 domain of RNA polymerase sigma factors"/>
    <property type="match status" value="1"/>
</dbReference>
<keyword evidence="8" id="KW-1185">Reference proteome</keyword>
<dbReference type="Gene3D" id="1.10.1740.10">
    <property type="match status" value="1"/>
</dbReference>
<dbReference type="NCBIfam" id="NF007232">
    <property type="entry name" value="PRK09651.1"/>
    <property type="match status" value="1"/>
</dbReference>
<keyword evidence="4" id="KW-0804">Transcription</keyword>
<reference evidence="7 8" key="1">
    <citation type="submission" date="2017-09" db="EMBL/GenBank/DDBJ databases">
        <title>Genomic, metabolic, and phenotypic characteristics of bacterial isolates from the natural microbiome of the model nematode Caenorhabditis elegans.</title>
        <authorList>
            <person name="Zimmermann J."/>
            <person name="Obeng N."/>
            <person name="Yang W."/>
            <person name="Obeng O."/>
            <person name="Kissoyan K."/>
            <person name="Pees B."/>
            <person name="Dirksen P."/>
            <person name="Hoppner M."/>
            <person name="Franke A."/>
            <person name="Rosenstiel P."/>
            <person name="Leippe M."/>
            <person name="Dierking K."/>
            <person name="Kaleta C."/>
            <person name="Schulenburg H."/>
        </authorList>
    </citation>
    <scope>NUCLEOTIDE SEQUENCE [LARGE SCALE GENOMIC DNA]</scope>
    <source>
        <strain evidence="7 8">MYb73</strain>
    </source>
</reference>
<dbReference type="CDD" id="cd06171">
    <property type="entry name" value="Sigma70_r4"/>
    <property type="match status" value="1"/>
</dbReference>
<sequence>MPTPDPSPAIAVQRLYDAHHGWLFGWLRRRLGNSADAADLAQDTFVGLLGAYRRRALPDLQEPRAYLTTIAKRLMVDLYRRLALEQAYLEVLAAMPARHAPSEEQRLAVLQTLREVDALLAALPDKVRAAFLLSQLDGLTYEQIATEMRVSVRTVKRYMAEAFTHCILADA</sequence>
<dbReference type="Proteomes" id="UP000239477">
    <property type="component" value="Chromosome"/>
</dbReference>
<evidence type="ECO:0000313" key="8">
    <source>
        <dbReference type="Proteomes" id="UP000239477"/>
    </source>
</evidence>
<organism evidence="7 8">
    <name type="scientific">Achromobacter spanius</name>
    <dbReference type="NCBI Taxonomy" id="217203"/>
    <lineage>
        <taxon>Bacteria</taxon>
        <taxon>Pseudomonadati</taxon>
        <taxon>Pseudomonadota</taxon>
        <taxon>Betaproteobacteria</taxon>
        <taxon>Burkholderiales</taxon>
        <taxon>Alcaligenaceae</taxon>
        <taxon>Achromobacter</taxon>
    </lineage>
</organism>
<evidence type="ECO:0000256" key="1">
    <source>
        <dbReference type="ARBA" id="ARBA00010641"/>
    </source>
</evidence>
<dbReference type="RefSeq" id="WP_056564011.1">
    <property type="nucleotide sequence ID" value="NZ_CP023270.1"/>
</dbReference>
<dbReference type="InterPro" id="IPR007627">
    <property type="entry name" value="RNA_pol_sigma70_r2"/>
</dbReference>
<keyword evidence="2" id="KW-0805">Transcription regulation</keyword>
<accession>A0A2S0IBE8</accession>
<proteinExistence type="inferred from homology"/>
<dbReference type="GO" id="GO:0016987">
    <property type="term" value="F:sigma factor activity"/>
    <property type="evidence" value="ECO:0007669"/>
    <property type="project" value="UniProtKB-KW"/>
</dbReference>
<dbReference type="InterPro" id="IPR013324">
    <property type="entry name" value="RNA_pol_sigma_r3/r4-like"/>
</dbReference>
<dbReference type="InterPro" id="IPR014284">
    <property type="entry name" value="RNA_pol_sigma-70_dom"/>
</dbReference>
<dbReference type="Pfam" id="PF08281">
    <property type="entry name" value="Sigma70_r4_2"/>
    <property type="match status" value="1"/>
</dbReference>
<dbReference type="OrthoDB" id="8654550at2"/>
<protein>
    <submittedName>
        <fullName evidence="7">RNA polymerase subunit sigma</fullName>
    </submittedName>
</protein>
<dbReference type="GO" id="GO:0006352">
    <property type="term" value="P:DNA-templated transcription initiation"/>
    <property type="evidence" value="ECO:0007669"/>
    <property type="project" value="InterPro"/>
</dbReference>
<feature type="domain" description="RNA polymerase sigma factor 70 region 4 type 2" evidence="6">
    <location>
        <begin position="114"/>
        <end position="166"/>
    </location>
</feature>
<dbReference type="NCBIfam" id="NF009180">
    <property type="entry name" value="PRK12528.1"/>
    <property type="match status" value="1"/>
</dbReference>
<evidence type="ECO:0000313" key="7">
    <source>
        <dbReference type="EMBL" id="AVJ29304.1"/>
    </source>
</evidence>
<dbReference type="InterPro" id="IPR036388">
    <property type="entry name" value="WH-like_DNA-bd_sf"/>
</dbReference>
<dbReference type="Gene3D" id="1.10.10.10">
    <property type="entry name" value="Winged helix-like DNA-binding domain superfamily/Winged helix DNA-binding domain"/>
    <property type="match status" value="1"/>
</dbReference>
<gene>
    <name evidence="7" type="ORF">CLM73_20550</name>
</gene>
<dbReference type="SUPFAM" id="SSF88659">
    <property type="entry name" value="Sigma3 and sigma4 domains of RNA polymerase sigma factors"/>
    <property type="match status" value="1"/>
</dbReference>
<evidence type="ECO:0000256" key="4">
    <source>
        <dbReference type="ARBA" id="ARBA00023163"/>
    </source>
</evidence>
<dbReference type="InterPro" id="IPR013249">
    <property type="entry name" value="RNA_pol_sigma70_r4_t2"/>
</dbReference>
<evidence type="ECO:0000256" key="3">
    <source>
        <dbReference type="ARBA" id="ARBA00023082"/>
    </source>
</evidence>
<evidence type="ECO:0000256" key="2">
    <source>
        <dbReference type="ARBA" id="ARBA00023015"/>
    </source>
</evidence>
<dbReference type="GO" id="GO:0003677">
    <property type="term" value="F:DNA binding"/>
    <property type="evidence" value="ECO:0007669"/>
    <property type="project" value="InterPro"/>
</dbReference>
<dbReference type="PANTHER" id="PTHR43133:SF63">
    <property type="entry name" value="RNA POLYMERASE SIGMA FACTOR FECI-RELATED"/>
    <property type="match status" value="1"/>
</dbReference>
<feature type="domain" description="RNA polymerase sigma-70 region 2" evidence="5">
    <location>
        <begin position="15"/>
        <end position="82"/>
    </location>
</feature>
<dbReference type="EMBL" id="CP023270">
    <property type="protein sequence ID" value="AVJ29304.1"/>
    <property type="molecule type" value="Genomic_DNA"/>
</dbReference>
<dbReference type="PANTHER" id="PTHR43133">
    <property type="entry name" value="RNA POLYMERASE ECF-TYPE SIGMA FACTO"/>
    <property type="match status" value="1"/>
</dbReference>
<dbReference type="InterPro" id="IPR013325">
    <property type="entry name" value="RNA_pol_sigma_r2"/>
</dbReference>
<keyword evidence="3" id="KW-0731">Sigma factor</keyword>